<comment type="caution">
    <text evidence="7">The sequence shown here is derived from an EMBL/GenBank/DDBJ whole genome shotgun (WGS) entry which is preliminary data.</text>
</comment>
<protein>
    <recommendedName>
        <fullName evidence="6">AB hydrolase-1 domain-containing protein</fullName>
    </recommendedName>
</protein>
<comment type="cofactor">
    <cofactor evidence="1">
        <name>FAD</name>
        <dbReference type="ChEBI" id="CHEBI:57692"/>
    </cofactor>
</comment>
<gene>
    <name evidence="7" type="ORF">GCM10023331_11280</name>
</gene>
<feature type="domain" description="AB hydrolase-1" evidence="6">
    <location>
        <begin position="45"/>
        <end position="333"/>
    </location>
</feature>
<dbReference type="PANTHER" id="PTHR47470:SF1">
    <property type="entry name" value="FAD-DEPENDENT OXIDOREDUCTASE 2 FAD BINDING DOMAIN-CONTAINING PROTEIN"/>
    <property type="match status" value="1"/>
</dbReference>
<evidence type="ECO:0000256" key="1">
    <source>
        <dbReference type="ARBA" id="ARBA00001974"/>
    </source>
</evidence>
<keyword evidence="8" id="KW-1185">Reference proteome</keyword>
<name>A0ABP9D5J6_9BACT</name>
<keyword evidence="4" id="KW-0274">FAD</keyword>
<dbReference type="PANTHER" id="PTHR47470">
    <property type="entry name" value="CHOLESTEROL OXIDASE"/>
    <property type="match status" value="1"/>
</dbReference>
<comment type="similarity">
    <text evidence="2">Belongs to the GMC oxidoreductase family.</text>
</comment>
<dbReference type="Gene3D" id="3.40.50.1820">
    <property type="entry name" value="alpha/beta hydrolase"/>
    <property type="match status" value="1"/>
</dbReference>
<dbReference type="InterPro" id="IPR000073">
    <property type="entry name" value="AB_hydrolase_1"/>
</dbReference>
<evidence type="ECO:0000256" key="3">
    <source>
        <dbReference type="ARBA" id="ARBA00022630"/>
    </source>
</evidence>
<dbReference type="Pfam" id="PF12697">
    <property type="entry name" value="Abhydrolase_6"/>
    <property type="match status" value="1"/>
</dbReference>
<dbReference type="SUPFAM" id="SSF53474">
    <property type="entry name" value="alpha/beta-Hydrolases"/>
    <property type="match status" value="1"/>
</dbReference>
<evidence type="ECO:0000259" key="6">
    <source>
        <dbReference type="Pfam" id="PF12697"/>
    </source>
</evidence>
<dbReference type="EMBL" id="BAABJX010000020">
    <property type="protein sequence ID" value="GAA4828075.1"/>
    <property type="molecule type" value="Genomic_DNA"/>
</dbReference>
<dbReference type="InterPro" id="IPR029058">
    <property type="entry name" value="AB_hydrolase_fold"/>
</dbReference>
<evidence type="ECO:0000256" key="5">
    <source>
        <dbReference type="ARBA" id="ARBA00023002"/>
    </source>
</evidence>
<sequence>MIETKRYFDIRQVENAEVTTYTLMTIDDVELTLTRVQRSSDTDAVLMLHGLSSSSKMFTGREWYNLTCYMIDHGIGDVWLLDWRGSAEYGTKYVHREDSADDVAFKDIPLAVEFIQQQIENGLHIIGHCIGAMTLSMALAKGTIQHVKSAIITSIGLFPKLNNLTTAKLYAVPQLAEKLLDIDYFSMNADQVNPQDGQFMIHQLANLGSNECEHPTCKMLSFVWGTGHESTIFKHKHLPKETHERLEEYFGAVSSSYFRHFQKMLQHQAVVNTDASENYLDQVENIKTPMLLMTGKDNRCWHDAIQEYAKLLDRFFPSVNYEKFVIPDYSHNDVFMGKNAYLDVFPEVLAFIKKYS</sequence>
<reference evidence="8" key="1">
    <citation type="journal article" date="2019" name="Int. J. Syst. Evol. Microbiol.">
        <title>The Global Catalogue of Microorganisms (GCM) 10K type strain sequencing project: providing services to taxonomists for standard genome sequencing and annotation.</title>
        <authorList>
            <consortium name="The Broad Institute Genomics Platform"/>
            <consortium name="The Broad Institute Genome Sequencing Center for Infectious Disease"/>
            <person name="Wu L."/>
            <person name="Ma J."/>
        </authorList>
    </citation>
    <scope>NUCLEOTIDE SEQUENCE [LARGE SCALE GENOMIC DNA]</scope>
    <source>
        <strain evidence="8">JCM 18326</strain>
    </source>
</reference>
<evidence type="ECO:0000313" key="7">
    <source>
        <dbReference type="EMBL" id="GAA4828075.1"/>
    </source>
</evidence>
<accession>A0ABP9D5J6</accession>
<dbReference type="Proteomes" id="UP001500298">
    <property type="component" value="Unassembled WGS sequence"/>
</dbReference>
<evidence type="ECO:0000313" key="8">
    <source>
        <dbReference type="Proteomes" id="UP001500298"/>
    </source>
</evidence>
<keyword evidence="5" id="KW-0560">Oxidoreductase</keyword>
<dbReference type="InterPro" id="IPR052542">
    <property type="entry name" value="Cholesterol_Oxidase"/>
</dbReference>
<evidence type="ECO:0000256" key="4">
    <source>
        <dbReference type="ARBA" id="ARBA00022827"/>
    </source>
</evidence>
<dbReference type="RefSeq" id="WP_345369943.1">
    <property type="nucleotide sequence ID" value="NZ_BAABJX010000020.1"/>
</dbReference>
<keyword evidence="3" id="KW-0285">Flavoprotein</keyword>
<organism evidence="7 8">
    <name type="scientific">Algivirga pacifica</name>
    <dbReference type="NCBI Taxonomy" id="1162670"/>
    <lineage>
        <taxon>Bacteria</taxon>
        <taxon>Pseudomonadati</taxon>
        <taxon>Bacteroidota</taxon>
        <taxon>Cytophagia</taxon>
        <taxon>Cytophagales</taxon>
        <taxon>Flammeovirgaceae</taxon>
        <taxon>Algivirga</taxon>
    </lineage>
</organism>
<proteinExistence type="inferred from homology"/>
<evidence type="ECO:0000256" key="2">
    <source>
        <dbReference type="ARBA" id="ARBA00010790"/>
    </source>
</evidence>